<evidence type="ECO:0000313" key="4">
    <source>
        <dbReference type="Proteomes" id="UP000247763"/>
    </source>
</evidence>
<dbReference type="InterPro" id="IPR036291">
    <property type="entry name" value="NAD(P)-bd_dom_sf"/>
</dbReference>
<name>A0A2Z3I358_9CAUL</name>
<protein>
    <submittedName>
        <fullName evidence="3">Capsular biosynthesis protein CpsI</fullName>
    </submittedName>
</protein>
<evidence type="ECO:0000259" key="2">
    <source>
        <dbReference type="Pfam" id="PF01370"/>
    </source>
</evidence>
<accession>A0A2Z3I358</accession>
<dbReference type="KEGG" id="phb:HYN04_09115"/>
<dbReference type="EMBL" id="CP029479">
    <property type="protein sequence ID" value="AWM77904.1"/>
    <property type="molecule type" value="Genomic_DNA"/>
</dbReference>
<dbReference type="Proteomes" id="UP000247763">
    <property type="component" value="Chromosome"/>
</dbReference>
<sequence>MILVTGSAGFIGFHVVQALIARGERVVGVDNITPYYDPTLKLARLARLEALPGYQHHRIDLADRDAAAGLFREVQPRGVVHLAAQPGVRYSLEHPEAYVDSNLVGFLSVLEGCRATQPAHLVFASTSSAYGANAALPFSPHQPANHPLTLYAATKLANESMAHAYAHLFGFPCTGLRFFTVYGPWTRPDMALYRFADAIVAGRPIEVYGQGRMQRDFTYVDDIVSGVIAALDRPASPDPDWRSEAPDPASSGVAPWRILNIGAGTRVELMTYIEVLSEALGRPARLNLMPMQPGDIARTEADISDTRRLLGYTPTTSVEVGVRRFADWYCEYHGVSRA</sequence>
<gene>
    <name evidence="3" type="ORF">HYN04_09115</name>
</gene>
<dbReference type="RefSeq" id="WP_110450471.1">
    <property type="nucleotide sequence ID" value="NZ_CP029479.1"/>
</dbReference>
<dbReference type="SUPFAM" id="SSF51735">
    <property type="entry name" value="NAD(P)-binding Rossmann-fold domains"/>
    <property type="match status" value="1"/>
</dbReference>
<proteinExistence type="predicted"/>
<feature type="domain" description="NAD-dependent epimerase/dehydratase" evidence="2">
    <location>
        <begin position="2"/>
        <end position="236"/>
    </location>
</feature>
<dbReference type="CDD" id="cd05253">
    <property type="entry name" value="UDP_GE_SDE_e"/>
    <property type="match status" value="1"/>
</dbReference>
<reference evidence="4" key="1">
    <citation type="submission" date="2018-05" db="EMBL/GenBank/DDBJ databases">
        <title>Genome sequencing of Phenylobacterium sp. HYN0004.</title>
        <authorList>
            <person name="Yi H."/>
            <person name="Baek C."/>
        </authorList>
    </citation>
    <scope>NUCLEOTIDE SEQUENCE [LARGE SCALE GENOMIC DNA]</scope>
    <source>
        <strain evidence="4">HYN0004</strain>
    </source>
</reference>
<dbReference type="AlphaFoldDB" id="A0A2Z3I358"/>
<dbReference type="PRINTS" id="PR01713">
    <property type="entry name" value="NUCEPIMERASE"/>
</dbReference>
<dbReference type="PANTHER" id="PTHR43574">
    <property type="entry name" value="EPIMERASE-RELATED"/>
    <property type="match status" value="1"/>
</dbReference>
<organism evidence="3 4">
    <name type="scientific">Phenylobacterium parvum</name>
    <dbReference type="NCBI Taxonomy" id="2201350"/>
    <lineage>
        <taxon>Bacteria</taxon>
        <taxon>Pseudomonadati</taxon>
        <taxon>Pseudomonadota</taxon>
        <taxon>Alphaproteobacteria</taxon>
        <taxon>Caulobacterales</taxon>
        <taxon>Caulobacteraceae</taxon>
        <taxon>Phenylobacterium</taxon>
    </lineage>
</organism>
<dbReference type="Pfam" id="PF01370">
    <property type="entry name" value="Epimerase"/>
    <property type="match status" value="1"/>
</dbReference>
<evidence type="ECO:0000256" key="1">
    <source>
        <dbReference type="ARBA" id="ARBA00023027"/>
    </source>
</evidence>
<keyword evidence="1" id="KW-0520">NAD</keyword>
<dbReference type="InterPro" id="IPR001509">
    <property type="entry name" value="Epimerase_deHydtase"/>
</dbReference>
<keyword evidence="4" id="KW-1185">Reference proteome</keyword>
<dbReference type="Gene3D" id="3.40.50.720">
    <property type="entry name" value="NAD(P)-binding Rossmann-like Domain"/>
    <property type="match status" value="1"/>
</dbReference>
<dbReference type="OrthoDB" id="9801785at2"/>
<evidence type="ECO:0000313" key="3">
    <source>
        <dbReference type="EMBL" id="AWM77904.1"/>
    </source>
</evidence>